<organism evidence="1 2">
    <name type="scientific">Streptomyces bingchenggensis (strain BCW-1)</name>
    <dbReference type="NCBI Taxonomy" id="749414"/>
    <lineage>
        <taxon>Bacteria</taxon>
        <taxon>Bacillati</taxon>
        <taxon>Actinomycetota</taxon>
        <taxon>Actinomycetes</taxon>
        <taxon>Kitasatosporales</taxon>
        <taxon>Streptomycetaceae</taxon>
        <taxon>Streptomyces</taxon>
    </lineage>
</organism>
<dbReference type="HOGENOM" id="CLU_127706_0_0_11"/>
<dbReference type="KEGG" id="sbh:SBI_04322"/>
<proteinExistence type="predicted"/>
<dbReference type="eggNOG" id="ENOG502ZW0F">
    <property type="taxonomic scope" value="Bacteria"/>
</dbReference>
<dbReference type="AlphaFoldDB" id="D7BTK3"/>
<dbReference type="RefSeq" id="WP_014176913.1">
    <property type="nucleotide sequence ID" value="NC_016582.1"/>
</dbReference>
<accession>D7BTK3</accession>
<sequence>MSTQPVHDGGALIPRPEKTFPALRAALAQVAPSRLAEMASERDTVFTMATQSNTFGPIAMFQLKWATVIEIERFPEVARRLHAAEQAARALDKEDSKWQAAMDEIREVMQAARARVVSGRPWSLT</sequence>
<keyword evidence="2" id="KW-1185">Reference proteome</keyword>
<gene>
    <name evidence="1" type="ordered locus">SBI_04322</name>
</gene>
<protein>
    <submittedName>
        <fullName evidence="1">Uncharacterized protein</fullName>
    </submittedName>
</protein>
<dbReference type="STRING" id="749414.SBI_04322"/>
<evidence type="ECO:0000313" key="2">
    <source>
        <dbReference type="Proteomes" id="UP000000377"/>
    </source>
</evidence>
<name>D7BTK3_STRBB</name>
<dbReference type="PATRIC" id="fig|749414.3.peg.4466"/>
<evidence type="ECO:0000313" key="1">
    <source>
        <dbReference type="EMBL" id="ADI07442.1"/>
    </source>
</evidence>
<dbReference type="Proteomes" id="UP000000377">
    <property type="component" value="Chromosome"/>
</dbReference>
<dbReference type="EMBL" id="CP002047">
    <property type="protein sequence ID" value="ADI07442.1"/>
    <property type="molecule type" value="Genomic_DNA"/>
</dbReference>
<reference evidence="1 2" key="1">
    <citation type="journal article" date="2010" name="J. Bacteriol.">
        <title>Genome sequence of the milbemycin-producing bacterium Streptomyces bingchenggensis.</title>
        <authorList>
            <person name="Wang X.J."/>
            <person name="Yan Y.J."/>
            <person name="Zhang B."/>
            <person name="An J."/>
            <person name="Wang J.J."/>
            <person name="Tian J."/>
            <person name="Jiang L."/>
            <person name="Chen Y.H."/>
            <person name="Huang S.X."/>
            <person name="Yin M."/>
            <person name="Zhang J."/>
            <person name="Gao A.L."/>
            <person name="Liu C.X."/>
            <person name="Zhu Z.X."/>
            <person name="Xiang W.S."/>
        </authorList>
    </citation>
    <scope>NUCLEOTIDE SEQUENCE [LARGE SCALE GENOMIC DNA]</scope>
    <source>
        <strain evidence="1 2">BCW-1</strain>
    </source>
</reference>